<dbReference type="InterPro" id="IPR000877">
    <property type="entry name" value="Prot_inh_BBI"/>
</dbReference>
<dbReference type="Gramene" id="ONK62180">
    <property type="protein sequence ID" value="ONK62180"/>
    <property type="gene ID" value="A4U43_C07F1210"/>
</dbReference>
<feature type="signal peptide" evidence="3">
    <location>
        <begin position="1"/>
        <end position="20"/>
    </location>
</feature>
<keyword evidence="1" id="KW-0646">Protease inhibitor</keyword>
<dbReference type="InterPro" id="IPR035995">
    <property type="entry name" value="Bowman-Birk_prot_inh"/>
</dbReference>
<feature type="domain" description="Bowman-Birk serine protease inhibitors family" evidence="4">
    <location>
        <begin position="54"/>
        <end position="104"/>
    </location>
</feature>
<evidence type="ECO:0000313" key="6">
    <source>
        <dbReference type="Proteomes" id="UP000243459"/>
    </source>
</evidence>
<proteinExistence type="predicted"/>
<organism evidence="5 6">
    <name type="scientific">Asparagus officinalis</name>
    <name type="common">Garden asparagus</name>
    <dbReference type="NCBI Taxonomy" id="4686"/>
    <lineage>
        <taxon>Eukaryota</taxon>
        <taxon>Viridiplantae</taxon>
        <taxon>Streptophyta</taxon>
        <taxon>Embryophyta</taxon>
        <taxon>Tracheophyta</taxon>
        <taxon>Spermatophyta</taxon>
        <taxon>Magnoliopsida</taxon>
        <taxon>Liliopsida</taxon>
        <taxon>Asparagales</taxon>
        <taxon>Asparagaceae</taxon>
        <taxon>Asparagoideae</taxon>
        <taxon>Asparagus</taxon>
    </lineage>
</organism>
<protein>
    <recommendedName>
        <fullName evidence="4">Bowman-Birk serine protease inhibitors family domain-containing protein</fullName>
    </recommendedName>
</protein>
<accession>A0A5P1EDE2</accession>
<sequence>MKRSAAAILVFMFVATALLAARSNARSHPNGVLKTIEQGDITSFNDDYFQGRPCDVCGTCARSMPRLCHCEDVTLLGCREGCGICQPVLSPPGFRCLDMAYYECKNYGHRFAEPAATVITTTTTESIN</sequence>
<evidence type="ECO:0000259" key="4">
    <source>
        <dbReference type="SMART" id="SM00269"/>
    </source>
</evidence>
<dbReference type="SMART" id="SM00269">
    <property type="entry name" value="BowB"/>
    <property type="match status" value="1"/>
</dbReference>
<dbReference type="GO" id="GO:0005576">
    <property type="term" value="C:extracellular region"/>
    <property type="evidence" value="ECO:0007669"/>
    <property type="project" value="InterPro"/>
</dbReference>
<keyword evidence="2" id="KW-1015">Disulfide bond</keyword>
<evidence type="ECO:0000256" key="2">
    <source>
        <dbReference type="ARBA" id="ARBA00023157"/>
    </source>
</evidence>
<keyword evidence="6" id="KW-1185">Reference proteome</keyword>
<evidence type="ECO:0000313" key="5">
    <source>
        <dbReference type="EMBL" id="ONK62180.1"/>
    </source>
</evidence>
<dbReference type="Proteomes" id="UP000243459">
    <property type="component" value="Chromosome 7"/>
</dbReference>
<dbReference type="Gene3D" id="2.10.69.10">
    <property type="entry name" value="Cysteine Protease (Bromelain) Inhibitor, subunit H"/>
    <property type="match status" value="1"/>
</dbReference>
<feature type="chain" id="PRO_5024289460" description="Bowman-Birk serine protease inhibitors family domain-containing protein" evidence="3">
    <location>
        <begin position="21"/>
        <end position="128"/>
    </location>
</feature>
<dbReference type="EMBL" id="CM007387">
    <property type="protein sequence ID" value="ONK62180.1"/>
    <property type="molecule type" value="Genomic_DNA"/>
</dbReference>
<name>A0A5P1EDE2_ASPOF</name>
<evidence type="ECO:0000256" key="1">
    <source>
        <dbReference type="ARBA" id="ARBA00022690"/>
    </source>
</evidence>
<dbReference type="OrthoDB" id="739291at2759"/>
<keyword evidence="3" id="KW-0732">Signal</keyword>
<reference evidence="6" key="1">
    <citation type="journal article" date="2017" name="Nat. Commun.">
        <title>The asparagus genome sheds light on the origin and evolution of a young Y chromosome.</title>
        <authorList>
            <person name="Harkess A."/>
            <person name="Zhou J."/>
            <person name="Xu C."/>
            <person name="Bowers J.E."/>
            <person name="Van der Hulst R."/>
            <person name="Ayyampalayam S."/>
            <person name="Mercati F."/>
            <person name="Riccardi P."/>
            <person name="McKain M.R."/>
            <person name="Kakrana A."/>
            <person name="Tang H."/>
            <person name="Ray J."/>
            <person name="Groenendijk J."/>
            <person name="Arikit S."/>
            <person name="Mathioni S.M."/>
            <person name="Nakano M."/>
            <person name="Shan H."/>
            <person name="Telgmann-Rauber A."/>
            <person name="Kanno A."/>
            <person name="Yue Z."/>
            <person name="Chen H."/>
            <person name="Li W."/>
            <person name="Chen Y."/>
            <person name="Xu X."/>
            <person name="Zhang Y."/>
            <person name="Luo S."/>
            <person name="Chen H."/>
            <person name="Gao J."/>
            <person name="Mao Z."/>
            <person name="Pires J.C."/>
            <person name="Luo M."/>
            <person name="Kudrna D."/>
            <person name="Wing R.A."/>
            <person name="Meyers B.C."/>
            <person name="Yi K."/>
            <person name="Kong H."/>
            <person name="Lavrijsen P."/>
            <person name="Sunseri F."/>
            <person name="Falavigna A."/>
            <person name="Ye Y."/>
            <person name="Leebens-Mack J.H."/>
            <person name="Chen G."/>
        </authorList>
    </citation>
    <scope>NUCLEOTIDE SEQUENCE [LARGE SCALE GENOMIC DNA]</scope>
    <source>
        <strain evidence="6">cv. DH0086</strain>
    </source>
</reference>
<gene>
    <name evidence="5" type="ORF">A4U43_C07F1210</name>
</gene>
<evidence type="ECO:0000256" key="3">
    <source>
        <dbReference type="SAM" id="SignalP"/>
    </source>
</evidence>
<dbReference type="GO" id="GO:0004867">
    <property type="term" value="F:serine-type endopeptidase inhibitor activity"/>
    <property type="evidence" value="ECO:0007669"/>
    <property type="project" value="InterPro"/>
</dbReference>
<dbReference type="AlphaFoldDB" id="A0A5P1EDE2"/>
<dbReference type="SUPFAM" id="SSF57247">
    <property type="entry name" value="Bowman-Birk inhibitor, BBI"/>
    <property type="match status" value="1"/>
</dbReference>